<accession>A0AAW9D6W9</accession>
<proteinExistence type="predicted"/>
<evidence type="ECO:0000313" key="1">
    <source>
        <dbReference type="EMBL" id="MDW9257712.1"/>
    </source>
</evidence>
<organism evidence="1 2">
    <name type="scientific">Burkholderia thailandensis</name>
    <dbReference type="NCBI Taxonomy" id="57975"/>
    <lineage>
        <taxon>Bacteria</taxon>
        <taxon>Pseudomonadati</taxon>
        <taxon>Pseudomonadota</taxon>
        <taxon>Betaproteobacteria</taxon>
        <taxon>Burkholderiales</taxon>
        <taxon>Burkholderiaceae</taxon>
        <taxon>Burkholderia</taxon>
        <taxon>pseudomallei group</taxon>
    </lineage>
</organism>
<reference evidence="1" key="1">
    <citation type="submission" date="2018-08" db="EMBL/GenBank/DDBJ databases">
        <title>Identification of Burkholderia cepacia strains that express a Burkholderia pseudomallei-like capsular polysaccharide.</title>
        <authorList>
            <person name="Burtnick M.N."/>
            <person name="Vongsouvath M."/>
            <person name="Newton P."/>
            <person name="Wuthiekanun V."/>
            <person name="Limmathurotsakul D."/>
            <person name="Brett P.J."/>
            <person name="Chantratita N."/>
            <person name="Dance D.A."/>
        </authorList>
    </citation>
    <scope>NUCLEOTIDE SEQUENCE</scope>
    <source>
        <strain evidence="1">SBXCC001</strain>
    </source>
</reference>
<dbReference type="Proteomes" id="UP001272137">
    <property type="component" value="Unassembled WGS sequence"/>
</dbReference>
<dbReference type="AlphaFoldDB" id="A0AAW9D6W9"/>
<evidence type="ECO:0000313" key="2">
    <source>
        <dbReference type="Proteomes" id="UP001272137"/>
    </source>
</evidence>
<protein>
    <recommendedName>
        <fullName evidence="3">Transposase</fullName>
    </recommendedName>
</protein>
<sequence>MKSRCDRADSLVHRLKCRIANAVWRIGSANMKSYLVAAPGAGMCAET</sequence>
<dbReference type="EMBL" id="QXCT01000002">
    <property type="protein sequence ID" value="MDW9257712.1"/>
    <property type="molecule type" value="Genomic_DNA"/>
</dbReference>
<evidence type="ECO:0008006" key="3">
    <source>
        <dbReference type="Google" id="ProtNLM"/>
    </source>
</evidence>
<gene>
    <name evidence="1" type="ORF">C7S16_3266</name>
</gene>
<name>A0AAW9D6W9_BURTH</name>
<comment type="caution">
    <text evidence="1">The sequence shown here is derived from an EMBL/GenBank/DDBJ whole genome shotgun (WGS) entry which is preliminary data.</text>
</comment>